<organism evidence="1">
    <name type="scientific">Mammaliicoccus stepanovicii</name>
    <dbReference type="NCBI Taxonomy" id="643214"/>
    <lineage>
        <taxon>Bacteria</taxon>
        <taxon>Bacillati</taxon>
        <taxon>Bacillota</taxon>
        <taxon>Bacilli</taxon>
        <taxon>Bacillales</taxon>
        <taxon>Staphylococcaceae</taxon>
        <taxon>Mammaliicoccus</taxon>
    </lineage>
</organism>
<reference evidence="1" key="1">
    <citation type="journal article" date="2016" name="PLoS ONE">
        <title>A Look into the Melting Pot: The mecC-Harboring Region Is a Recombination Hot Spot in Staphylococcus stepanovicii.</title>
        <authorList>
            <person name="Semmler T."/>
            <person name="Harrison E.M."/>
            <person name="Lubke-Becker A."/>
            <person name="Ulrich R.G."/>
            <person name="Wieler L.H."/>
            <person name="Guenther S."/>
            <person name="Stamm I."/>
            <person name="Hanssen A.M."/>
            <person name="Holmes M.A."/>
            <person name="Vincze S."/>
            <person name="Walther B."/>
        </authorList>
    </citation>
    <scope>NUCLEOTIDE SEQUENCE</scope>
    <source>
        <strain evidence="1">IMT28705</strain>
    </source>
</reference>
<name>A0A0K2JN22_9STAP</name>
<dbReference type="EMBL" id="KR732654">
    <property type="protein sequence ID" value="ALB00616.1"/>
    <property type="molecule type" value="Genomic_DNA"/>
</dbReference>
<dbReference type="AlphaFoldDB" id="A0A0K2JN22"/>
<accession>A0A0K2JN22</accession>
<sequence length="46" mass="5271">MSGLMNSNWGRELQAIIGNMDTKDVKEVMDQARTSIQRQLLVNSYK</sequence>
<protein>
    <submittedName>
        <fullName evidence="1">Uncharacterized protein</fullName>
    </submittedName>
</protein>
<proteinExistence type="predicted"/>
<evidence type="ECO:0000313" key="1">
    <source>
        <dbReference type="EMBL" id="ALB00616.1"/>
    </source>
</evidence>